<dbReference type="InterPro" id="IPR011464">
    <property type="entry name" value="DUF1570"/>
</dbReference>
<dbReference type="EMBL" id="AANZ01000005">
    <property type="protein sequence ID" value="EAQ81309.1"/>
    <property type="molecule type" value="Genomic_DNA"/>
</dbReference>
<sequence>MNIARKLSPVLALLALILAGGISASAEDTLTFRHDEVEVTKTGRVIANADSGVILETPDSMMWPILADDLIAAKQDAGEFALLEKKALTEKLLAELPPGFEVHETAHYLICYNTSRAYAYWCGSLYERLYRGFVNYWKQRGVSLVEPTQPLVAVIFDNKQNYAAYGKPELGDAAGSIIGYYSMHTNRVAMYDLTGVDAVRSAGSSQRDIARINNILARPEATWLVATIVHEATHQLAYNCGLQIRLADNPVWVSEGLAIYFETPDLSSSRGWRGIGEVNRIRLPQAKRLVQRSGGQIVADLLVNDDQFRKAETALDAYALSWALNYFLLKRYPDAYVNYLKNLSQRRPLHDPPREERIAEFQKFIASDLTAFESEFRKFIAGLR</sequence>
<dbReference type="Proteomes" id="UP000004358">
    <property type="component" value="Unassembled WGS sequence"/>
</dbReference>
<protein>
    <recommendedName>
        <fullName evidence="2">DUF1570 domain-containing protein</fullName>
    </recommendedName>
</protein>
<evidence type="ECO:0000259" key="2">
    <source>
        <dbReference type="Pfam" id="PF07607"/>
    </source>
</evidence>
<dbReference type="HOGENOM" id="CLU_051336_0_0_0"/>
<evidence type="ECO:0000256" key="1">
    <source>
        <dbReference type="SAM" id="SignalP"/>
    </source>
</evidence>
<evidence type="ECO:0000313" key="3">
    <source>
        <dbReference type="EMBL" id="EAQ81309.1"/>
    </source>
</evidence>
<dbReference type="OrthoDB" id="291356at2"/>
<feature type="signal peptide" evidence="1">
    <location>
        <begin position="1"/>
        <end position="26"/>
    </location>
</feature>
<dbReference type="STRING" id="314230.DSM3645_22996"/>
<dbReference type="RefSeq" id="WP_002652498.1">
    <property type="nucleotide sequence ID" value="NZ_CH672376.1"/>
</dbReference>
<accession>A3ZQ36</accession>
<name>A3ZQ36_9BACT</name>
<reference evidence="3 4" key="1">
    <citation type="submission" date="2006-02" db="EMBL/GenBank/DDBJ databases">
        <authorList>
            <person name="Amann R."/>
            <person name="Ferriera S."/>
            <person name="Johnson J."/>
            <person name="Kravitz S."/>
            <person name="Halpern A."/>
            <person name="Remington K."/>
            <person name="Beeson K."/>
            <person name="Tran B."/>
            <person name="Rogers Y.-H."/>
            <person name="Friedman R."/>
            <person name="Venter J.C."/>
        </authorList>
    </citation>
    <scope>NUCLEOTIDE SEQUENCE [LARGE SCALE GENOMIC DNA]</scope>
    <source>
        <strain evidence="3 4">DSM 3645</strain>
    </source>
</reference>
<keyword evidence="1" id="KW-0732">Signal</keyword>
<gene>
    <name evidence="3" type="ORF">DSM3645_22996</name>
</gene>
<organism evidence="3 4">
    <name type="scientific">Blastopirellula marina DSM 3645</name>
    <dbReference type="NCBI Taxonomy" id="314230"/>
    <lineage>
        <taxon>Bacteria</taxon>
        <taxon>Pseudomonadati</taxon>
        <taxon>Planctomycetota</taxon>
        <taxon>Planctomycetia</taxon>
        <taxon>Pirellulales</taxon>
        <taxon>Pirellulaceae</taxon>
        <taxon>Blastopirellula</taxon>
    </lineage>
</organism>
<evidence type="ECO:0000313" key="4">
    <source>
        <dbReference type="Proteomes" id="UP000004358"/>
    </source>
</evidence>
<feature type="domain" description="DUF1570" evidence="2">
    <location>
        <begin position="225"/>
        <end position="349"/>
    </location>
</feature>
<dbReference type="Pfam" id="PF07607">
    <property type="entry name" value="DUF1570"/>
    <property type="match status" value="1"/>
</dbReference>
<proteinExistence type="predicted"/>
<feature type="chain" id="PRO_5002665193" description="DUF1570 domain-containing protein" evidence="1">
    <location>
        <begin position="27"/>
        <end position="384"/>
    </location>
</feature>
<comment type="caution">
    <text evidence="3">The sequence shown here is derived from an EMBL/GenBank/DDBJ whole genome shotgun (WGS) entry which is preliminary data.</text>
</comment>
<dbReference type="AlphaFoldDB" id="A3ZQ36"/>
<dbReference type="eggNOG" id="COG0308">
    <property type="taxonomic scope" value="Bacteria"/>
</dbReference>